<evidence type="ECO:0000313" key="5">
    <source>
        <dbReference type="Proteomes" id="UP000027222"/>
    </source>
</evidence>
<evidence type="ECO:0000259" key="3">
    <source>
        <dbReference type="Pfam" id="PF16787"/>
    </source>
</evidence>
<evidence type="ECO:0000313" key="4">
    <source>
        <dbReference type="EMBL" id="KDR75964.1"/>
    </source>
</evidence>
<dbReference type="GO" id="GO:0003677">
    <property type="term" value="F:DNA binding"/>
    <property type="evidence" value="ECO:0007669"/>
    <property type="project" value="InterPro"/>
</dbReference>
<evidence type="ECO:0008006" key="6">
    <source>
        <dbReference type="Google" id="ProtNLM"/>
    </source>
</evidence>
<dbReference type="InterPro" id="IPR038279">
    <property type="entry name" value="Ndc10_dom2_sf"/>
</dbReference>
<evidence type="ECO:0000259" key="2">
    <source>
        <dbReference type="Pfam" id="PF12550"/>
    </source>
</evidence>
<keyword evidence="5" id="KW-1185">Reference proteome</keyword>
<dbReference type="HOGENOM" id="CLU_005328_0_0_1"/>
<feature type="compositionally biased region" description="Low complexity" evidence="1">
    <location>
        <begin position="959"/>
        <end position="971"/>
    </location>
</feature>
<dbReference type="Pfam" id="PF16787">
    <property type="entry name" value="NDC10_II"/>
    <property type="match status" value="1"/>
</dbReference>
<sequence>MSLCNEDNEACEALIPPSSINAPPASTPSSADVQIDPALLYVDCLPAWKPDGSLVSEGVYKAHLHTIKKREPLRAACSHLQIRCATRSNLDFLRSALLRHWYPTRATINPVPGPGSSKSLSIVLPSRPSLLSQSLGLPTDRADQEALEADVDVDDVALAKEYDVGDGVAESIFGALDTGGLEDEDEDEEEDSDDSDDENLDDDETYKRFQTSVRVSAARRTEANRRAGGRKTQRSIIKSWNLFKNEALAAGKIRDDIVDEHALLLFINFCAGRCKHNRRGEYIPNTRIGASQIKKEFFGALRIRKTCMDEALKNAREGLIPAEDAPDIIANTFLAQLSDDTLTRIWYGFLDHRERDDIRALRLCEMQPYHFLHPNGETTIPAVLGLQSDMEQKARSKGMKTTINPTYTCFIAHRNPEMCPLGAFGFYLHYIHDVASIDENYDVDYTVNKSWRSIRLIHGSSATVPYNETALQNLFCQSYKKAGVESNLKAHLARHMLGYHQEKMGVRAEDTSKLGWSRDTYQNTYAPALPKPAILGAHSYRVHETYNPAWTQVEVPPPFLALVCPMAEANVQLVKGLKDRVGVTNYWEMVISLRPYLFQAATAIFQVWPNSKIFRLPALARDDVQLWMRNTFPIQLATIDSNVTDPVNLERLQNEILRKSLEQLRQESSMQNQVLRNSMVQIEELKKIIHRRTLQWTPAKAIPYDKDYTSHRSSGVVASVSRQLEFQVDACYPPSAATSLEPALVIDSETRASEDTGVYCANDDSLRGFVVPSPSLPTSPRPRTEVDLVLPPVIAFCAPGEDLLMHHPVLGQGSVQWNDVFTQIKQPGPLWDTWKPSRTLDQMSVQDVWDCYNVGESVQENGRKTGVKPPLRLVEQKFGSEWRKEEKNRKAWQRFREIPEWIDIKIKSGFNIAQAMAELEEMRCVPGKLRRLGTSALAELLATNRKAAAKVRRSEKTKGNSASNSGGSDNGEVVSTAMGSKCRAPTVGGRPKPKKSRIHS</sequence>
<proteinExistence type="predicted"/>
<protein>
    <recommendedName>
        <fullName evidence="6">Transcription activator GCR1-like domain-containing protein</fullName>
    </recommendedName>
</protein>
<dbReference type="InterPro" id="IPR031872">
    <property type="entry name" value="NDC10_II"/>
</dbReference>
<accession>A0A067T7V4</accession>
<feature type="domain" description="Transcription activator GCR1-like" evidence="2">
    <location>
        <begin position="843"/>
        <end position="923"/>
    </location>
</feature>
<reference evidence="5" key="1">
    <citation type="journal article" date="2014" name="Proc. Natl. Acad. Sci. U.S.A.">
        <title>Extensive sampling of basidiomycete genomes demonstrates inadequacy of the white-rot/brown-rot paradigm for wood decay fungi.</title>
        <authorList>
            <person name="Riley R."/>
            <person name="Salamov A.A."/>
            <person name="Brown D.W."/>
            <person name="Nagy L.G."/>
            <person name="Floudas D."/>
            <person name="Held B.W."/>
            <person name="Levasseur A."/>
            <person name="Lombard V."/>
            <person name="Morin E."/>
            <person name="Otillar R."/>
            <person name="Lindquist E.A."/>
            <person name="Sun H."/>
            <person name="LaButti K.M."/>
            <person name="Schmutz J."/>
            <person name="Jabbour D."/>
            <person name="Luo H."/>
            <person name="Baker S.E."/>
            <person name="Pisabarro A.G."/>
            <person name="Walton J.D."/>
            <person name="Blanchette R.A."/>
            <person name="Henrissat B."/>
            <person name="Martin F."/>
            <person name="Cullen D."/>
            <person name="Hibbett D.S."/>
            <person name="Grigoriev I.V."/>
        </authorList>
    </citation>
    <scope>NUCLEOTIDE SEQUENCE [LARGE SCALE GENOMIC DNA]</scope>
    <source>
        <strain evidence="5">CBS 339.88</strain>
    </source>
</reference>
<dbReference type="Proteomes" id="UP000027222">
    <property type="component" value="Unassembled WGS sequence"/>
</dbReference>
<name>A0A067T7V4_GALM3</name>
<dbReference type="InterPro" id="IPR022210">
    <property type="entry name" value="TF_GCR1-like"/>
</dbReference>
<feature type="region of interest" description="Disordered" evidence="1">
    <location>
        <begin position="948"/>
        <end position="1000"/>
    </location>
</feature>
<gene>
    <name evidence="4" type="ORF">GALMADRAFT_225713</name>
</gene>
<dbReference type="Gene3D" id="1.10.443.20">
    <property type="entry name" value="Centromere DNA-binding protein complex CBF3 subunit, domain 2"/>
    <property type="match status" value="1"/>
</dbReference>
<organism evidence="4 5">
    <name type="scientific">Galerina marginata (strain CBS 339.88)</name>
    <dbReference type="NCBI Taxonomy" id="685588"/>
    <lineage>
        <taxon>Eukaryota</taxon>
        <taxon>Fungi</taxon>
        <taxon>Dikarya</taxon>
        <taxon>Basidiomycota</taxon>
        <taxon>Agaricomycotina</taxon>
        <taxon>Agaricomycetes</taxon>
        <taxon>Agaricomycetidae</taxon>
        <taxon>Agaricales</taxon>
        <taxon>Agaricineae</taxon>
        <taxon>Strophariaceae</taxon>
        <taxon>Galerina</taxon>
    </lineage>
</organism>
<dbReference type="EMBL" id="KL142379">
    <property type="protein sequence ID" value="KDR75964.1"/>
    <property type="molecule type" value="Genomic_DNA"/>
</dbReference>
<feature type="domain" description="Ndc10" evidence="3">
    <location>
        <begin position="381"/>
        <end position="624"/>
    </location>
</feature>
<feature type="compositionally biased region" description="Acidic residues" evidence="1">
    <location>
        <begin position="180"/>
        <end position="204"/>
    </location>
</feature>
<dbReference type="Pfam" id="PF12550">
    <property type="entry name" value="GCR1_C"/>
    <property type="match status" value="1"/>
</dbReference>
<feature type="compositionally biased region" description="Basic residues" evidence="1">
    <location>
        <begin position="991"/>
        <end position="1000"/>
    </location>
</feature>
<evidence type="ECO:0000256" key="1">
    <source>
        <dbReference type="SAM" id="MobiDB-lite"/>
    </source>
</evidence>
<dbReference type="OrthoDB" id="2675946at2759"/>
<feature type="region of interest" description="Disordered" evidence="1">
    <location>
        <begin position="178"/>
        <end position="205"/>
    </location>
</feature>
<dbReference type="AlphaFoldDB" id="A0A067T7V4"/>